<dbReference type="EMBL" id="JYNU01000004">
    <property type="protein sequence ID" value="KMO80841.1"/>
    <property type="molecule type" value="Genomic_DNA"/>
</dbReference>
<comment type="caution">
    <text evidence="3">The sequence shown here is derived from an EMBL/GenBank/DDBJ whole genome shotgun (WGS) entry which is preliminary data.</text>
</comment>
<evidence type="ECO:0000256" key="1">
    <source>
        <dbReference type="ARBA" id="ARBA00022729"/>
    </source>
</evidence>
<evidence type="ECO:0000313" key="4">
    <source>
        <dbReference type="Proteomes" id="UP000036313"/>
    </source>
</evidence>
<evidence type="ECO:0000313" key="3">
    <source>
        <dbReference type="EMBL" id="KMO80841.1"/>
    </source>
</evidence>
<sequence>MGTLRAGLAGPYPPFTSDDGGLDAELVVALGERLGDDVVIETLDDVADGLARLRASDYDVLLGGLTVTDGAGVEFLAPYVITGDGLAVNTRRLPHVHAVADLDGLTVRGDDRAGLEAAVADLESGACDALIALAPVLVRLVRDVPDVEVVARGLSVEEIAVAVAAENTALMARLQVAQAELEDDGTLQKLRRKWLGNPYVDQASAVH</sequence>
<gene>
    <name evidence="3" type="primary">fliY_1</name>
    <name evidence="3" type="ORF">MOBUDSM44075_00718</name>
</gene>
<dbReference type="RefSeq" id="WP_048422141.1">
    <property type="nucleotide sequence ID" value="NZ_JYNU01000004.1"/>
</dbReference>
<dbReference type="Gene3D" id="3.40.190.10">
    <property type="entry name" value="Periplasmic binding protein-like II"/>
    <property type="match status" value="4"/>
</dbReference>
<dbReference type="InterPro" id="IPR001638">
    <property type="entry name" value="Solute-binding_3/MltF_N"/>
</dbReference>
<protein>
    <submittedName>
        <fullName evidence="3">Cystine-binding periplasmic protein</fullName>
    </submittedName>
</protein>
<reference evidence="3 4" key="1">
    <citation type="journal article" date="2015" name="Genome Biol. Evol.">
        <title>Characterization of Three Mycobacterium spp. with Potential Use in Bioremediation by Genome Sequencing and Comparative Genomics.</title>
        <authorList>
            <person name="Das S."/>
            <person name="Pettersson B.M."/>
            <person name="Behra P.R."/>
            <person name="Ramesh M."/>
            <person name="Dasgupta S."/>
            <person name="Bhattacharya A."/>
            <person name="Kirsebom L.A."/>
        </authorList>
    </citation>
    <scope>NUCLEOTIDE SEQUENCE [LARGE SCALE GENOMIC DNA]</scope>
    <source>
        <strain evidence="3 4">DSM 44075</strain>
    </source>
</reference>
<dbReference type="SMART" id="SM00062">
    <property type="entry name" value="PBPb"/>
    <property type="match status" value="1"/>
</dbReference>
<accession>A0A0J6Z895</accession>
<proteinExistence type="predicted"/>
<evidence type="ECO:0000259" key="2">
    <source>
        <dbReference type="SMART" id="SM00062"/>
    </source>
</evidence>
<dbReference type="Proteomes" id="UP000036313">
    <property type="component" value="Unassembled WGS sequence"/>
</dbReference>
<dbReference type="PATRIC" id="fig|1807.14.peg.721"/>
<feature type="domain" description="Solute-binding protein family 3/N-terminal" evidence="2">
    <location>
        <begin position="3"/>
        <end position="198"/>
    </location>
</feature>
<dbReference type="PANTHER" id="PTHR35936">
    <property type="entry name" value="MEMBRANE-BOUND LYTIC MUREIN TRANSGLYCOSYLASE F"/>
    <property type="match status" value="1"/>
</dbReference>
<dbReference type="AlphaFoldDB" id="A0A0J6Z895"/>
<organism evidence="3 4">
    <name type="scientific">Mycolicibacterium obuense</name>
    <dbReference type="NCBI Taxonomy" id="1807"/>
    <lineage>
        <taxon>Bacteria</taxon>
        <taxon>Bacillati</taxon>
        <taxon>Actinomycetota</taxon>
        <taxon>Actinomycetes</taxon>
        <taxon>Mycobacteriales</taxon>
        <taxon>Mycobacteriaceae</taxon>
        <taxon>Mycolicibacterium</taxon>
    </lineage>
</organism>
<dbReference type="SUPFAM" id="SSF53850">
    <property type="entry name" value="Periplasmic binding protein-like II"/>
    <property type="match status" value="1"/>
</dbReference>
<dbReference type="Pfam" id="PF00497">
    <property type="entry name" value="SBP_bac_3"/>
    <property type="match status" value="1"/>
</dbReference>
<name>A0A0J6Z895_9MYCO</name>
<keyword evidence="1" id="KW-0732">Signal</keyword>